<dbReference type="NCBIfam" id="TIGR02451">
    <property type="entry name" value="anti_sig_ChrR"/>
    <property type="match status" value="1"/>
</dbReference>
<dbReference type="InterPro" id="IPR011051">
    <property type="entry name" value="RmlC_Cupin_sf"/>
</dbReference>
<feature type="domain" description="ChrR-like cupin" evidence="1">
    <location>
        <begin position="102"/>
        <end position="190"/>
    </location>
</feature>
<dbReference type="AlphaFoldDB" id="A0A2S0NDR3"/>
<proteinExistence type="predicted"/>
<protein>
    <submittedName>
        <fullName evidence="2">Anti-sigma factor</fullName>
    </submittedName>
</protein>
<dbReference type="Proteomes" id="UP000237889">
    <property type="component" value="Chromosome"/>
</dbReference>
<evidence type="ECO:0000313" key="3">
    <source>
        <dbReference type="Proteomes" id="UP000237889"/>
    </source>
</evidence>
<dbReference type="Gene3D" id="1.10.10.1320">
    <property type="entry name" value="Anti-sigma factor, zinc-finger domain"/>
    <property type="match status" value="1"/>
</dbReference>
<reference evidence="2 3" key="1">
    <citation type="submission" date="2018-03" db="EMBL/GenBank/DDBJ databases">
        <title>Genome sequencing of Phreatobacter sp.</title>
        <authorList>
            <person name="Kim S.-J."/>
            <person name="Heo J."/>
            <person name="Kwon S.-W."/>
        </authorList>
    </citation>
    <scope>NUCLEOTIDE SEQUENCE [LARGE SCALE GENOMIC DNA]</scope>
    <source>
        <strain evidence="2 3">S-12</strain>
    </source>
</reference>
<evidence type="ECO:0000313" key="2">
    <source>
        <dbReference type="EMBL" id="AVO46187.1"/>
    </source>
</evidence>
<dbReference type="KEGG" id="phr:C6569_14565"/>
<dbReference type="OrthoDB" id="2988517at2"/>
<keyword evidence="3" id="KW-1185">Reference proteome</keyword>
<dbReference type="Pfam" id="PF12973">
    <property type="entry name" value="Cupin_7"/>
    <property type="match status" value="1"/>
</dbReference>
<dbReference type="InterPro" id="IPR025979">
    <property type="entry name" value="ChrR-like_cupin_dom"/>
</dbReference>
<sequence length="210" mass="22618">MSMSHRPSGETLAAFAAGRLDEGLALVVAAHVEINPRTRQDLAELDALSGAFLDTIEPEPMGVDARSLSMALPHRVEDVPARPAAPPDAAGLAVLAPYALGRWQSVGRGVALRRVDVPNSEARVFMLRAQPGTRLPAHRHTGAEWTTIVAGAYQHEYGRYAAGDFDEADDRHAHTPVVDPREGCTCIVALTGTVRFEGMIGRLLQPFVRL</sequence>
<dbReference type="InterPro" id="IPR012807">
    <property type="entry name" value="Anti-sigma_ChrR"/>
</dbReference>
<organism evidence="2 3">
    <name type="scientific">Phreatobacter cathodiphilus</name>
    <dbReference type="NCBI Taxonomy" id="1868589"/>
    <lineage>
        <taxon>Bacteria</taxon>
        <taxon>Pseudomonadati</taxon>
        <taxon>Pseudomonadota</taxon>
        <taxon>Alphaproteobacteria</taxon>
        <taxon>Hyphomicrobiales</taxon>
        <taxon>Phreatobacteraceae</taxon>
        <taxon>Phreatobacter</taxon>
    </lineage>
</organism>
<name>A0A2S0NDR3_9HYPH</name>
<accession>A0A2S0NDR3</accession>
<dbReference type="InterPro" id="IPR041916">
    <property type="entry name" value="Anti_sigma_zinc_sf"/>
</dbReference>
<dbReference type="Gene3D" id="2.60.120.10">
    <property type="entry name" value="Jelly Rolls"/>
    <property type="match status" value="1"/>
</dbReference>
<dbReference type="SUPFAM" id="SSF51182">
    <property type="entry name" value="RmlC-like cupins"/>
    <property type="match status" value="1"/>
</dbReference>
<gene>
    <name evidence="2" type="ORF">C6569_14565</name>
</gene>
<dbReference type="EMBL" id="CP027668">
    <property type="protein sequence ID" value="AVO46187.1"/>
    <property type="molecule type" value="Genomic_DNA"/>
</dbReference>
<dbReference type="InterPro" id="IPR014710">
    <property type="entry name" value="RmlC-like_jellyroll"/>
</dbReference>
<evidence type="ECO:0000259" key="1">
    <source>
        <dbReference type="Pfam" id="PF12973"/>
    </source>
</evidence>
<dbReference type="CDD" id="cd20301">
    <property type="entry name" value="cupin_ChrR"/>
    <property type="match status" value="1"/>
</dbReference>